<dbReference type="Proteomes" id="UP000599074">
    <property type="component" value="Unassembled WGS sequence"/>
</dbReference>
<organism evidence="2 3">
    <name type="scientific">Planosporangium mesophilum</name>
    <dbReference type="NCBI Taxonomy" id="689768"/>
    <lineage>
        <taxon>Bacteria</taxon>
        <taxon>Bacillati</taxon>
        <taxon>Actinomycetota</taxon>
        <taxon>Actinomycetes</taxon>
        <taxon>Micromonosporales</taxon>
        <taxon>Micromonosporaceae</taxon>
        <taxon>Planosporangium</taxon>
    </lineage>
</organism>
<accession>A0A8J3TDJ8</accession>
<evidence type="ECO:0000313" key="2">
    <source>
        <dbReference type="EMBL" id="GII24818.1"/>
    </source>
</evidence>
<reference evidence="2" key="1">
    <citation type="submission" date="2021-01" db="EMBL/GenBank/DDBJ databases">
        <title>Whole genome shotgun sequence of Planosporangium mesophilum NBRC 109066.</title>
        <authorList>
            <person name="Komaki H."/>
            <person name="Tamura T."/>
        </authorList>
    </citation>
    <scope>NUCLEOTIDE SEQUENCE</scope>
    <source>
        <strain evidence="2">NBRC 109066</strain>
    </source>
</reference>
<feature type="region of interest" description="Disordered" evidence="1">
    <location>
        <begin position="1"/>
        <end position="25"/>
    </location>
</feature>
<proteinExistence type="predicted"/>
<dbReference type="EMBL" id="BOON01000041">
    <property type="protein sequence ID" value="GII24818.1"/>
    <property type="molecule type" value="Genomic_DNA"/>
</dbReference>
<name>A0A8J3TDJ8_9ACTN</name>
<keyword evidence="3" id="KW-1185">Reference proteome</keyword>
<protein>
    <submittedName>
        <fullName evidence="2">Uncharacterized protein</fullName>
    </submittedName>
</protein>
<comment type="caution">
    <text evidence="2">The sequence shown here is derived from an EMBL/GenBank/DDBJ whole genome shotgun (WGS) entry which is preliminary data.</text>
</comment>
<evidence type="ECO:0000256" key="1">
    <source>
        <dbReference type="SAM" id="MobiDB-lite"/>
    </source>
</evidence>
<dbReference type="AlphaFoldDB" id="A0A8J3TDJ8"/>
<sequence length="49" mass="5066">MQDGPAGGSNLQVAVGAPDGGPGPERIRAFLAETMRHLQRDVSDNFTAG</sequence>
<evidence type="ECO:0000313" key="3">
    <source>
        <dbReference type="Proteomes" id="UP000599074"/>
    </source>
</evidence>
<gene>
    <name evidence="2" type="ORF">Pme01_44150</name>
</gene>